<organism evidence="2 3">
    <name type="scientific">Nocardiopsis alba (strain ATCC BAA-2165 / BE74)</name>
    <dbReference type="NCBI Taxonomy" id="1205910"/>
    <lineage>
        <taxon>Bacteria</taxon>
        <taxon>Bacillati</taxon>
        <taxon>Actinomycetota</taxon>
        <taxon>Actinomycetes</taxon>
        <taxon>Streptosporangiales</taxon>
        <taxon>Nocardiopsidaceae</taxon>
        <taxon>Nocardiopsis</taxon>
    </lineage>
</organism>
<name>J7L055_NOCAA</name>
<dbReference type="EMBL" id="CP003788">
    <property type="protein sequence ID" value="AFR06146.1"/>
    <property type="molecule type" value="Genomic_DNA"/>
</dbReference>
<evidence type="ECO:0000313" key="2">
    <source>
        <dbReference type="EMBL" id="AFR06146.1"/>
    </source>
</evidence>
<protein>
    <submittedName>
        <fullName evidence="2">Uncharacterized protein</fullName>
    </submittedName>
</protein>
<dbReference type="HOGENOM" id="CLU_2247192_0_0_11"/>
<sequence>MRWACSHGRDRGSASSRTNARTPAHAPSGCRHPTHDRVGAPFGSPRPPGPSVGRLHPVMCPDGGHRKERSPESARYAPRRRPRSHLPQSVRTWPPLRARASESS</sequence>
<evidence type="ECO:0000256" key="1">
    <source>
        <dbReference type="SAM" id="MobiDB-lite"/>
    </source>
</evidence>
<proteinExistence type="predicted"/>
<dbReference type="KEGG" id="nal:B005_4004"/>
<dbReference type="AlphaFoldDB" id="J7L055"/>
<evidence type="ECO:0000313" key="3">
    <source>
        <dbReference type="Proteomes" id="UP000003779"/>
    </source>
</evidence>
<accession>J7L055</accession>
<dbReference type="PATRIC" id="fig|1205910.3.peg.3791"/>
<feature type="region of interest" description="Disordered" evidence="1">
    <location>
        <begin position="1"/>
        <end position="104"/>
    </location>
</feature>
<reference evidence="2 3" key="1">
    <citation type="journal article" date="2012" name="J. Bacteriol.">
        <title>Whole-Genome Sequence of Nocardiopsis alba Strain ATCC BAA-2165, Associated with Honeybees.</title>
        <authorList>
            <person name="Qiao J."/>
            <person name="Chen L."/>
            <person name="Li Y."/>
            <person name="Wang J."/>
            <person name="Zhang W."/>
            <person name="Chen S."/>
        </authorList>
    </citation>
    <scope>NUCLEOTIDE SEQUENCE [LARGE SCALE GENOMIC DNA]</scope>
    <source>
        <strain evidence="3">ATCC BAA-2165 / BE74</strain>
    </source>
</reference>
<dbReference type="Proteomes" id="UP000003779">
    <property type="component" value="Chromosome"/>
</dbReference>
<gene>
    <name evidence="2" type="ordered locus">B005_4004</name>
</gene>
<feature type="compositionally biased region" description="Basic and acidic residues" evidence="1">
    <location>
        <begin position="63"/>
        <end position="72"/>
    </location>
</feature>
<reference evidence="3" key="2">
    <citation type="submission" date="2012-08" db="EMBL/GenBank/DDBJ databases">
        <title>Whole-genome sequence of Nocardiopsis alba strain ATCC BAA-2165 associated with honeybees.</title>
        <authorList>
            <person name="Qiao J."/>
            <person name="Chen L."/>
            <person name="Li Y."/>
            <person name="Wang J."/>
            <person name="Zhang W."/>
            <person name="Chen S."/>
        </authorList>
    </citation>
    <scope>NUCLEOTIDE SEQUENCE [LARGE SCALE GENOMIC DNA]</scope>
    <source>
        <strain evidence="3">ATCC BAA-2165 / BE74</strain>
    </source>
</reference>